<evidence type="ECO:0000259" key="22">
    <source>
        <dbReference type="PROSITE" id="PS51385"/>
    </source>
</evidence>
<feature type="binding site" evidence="18">
    <location>
        <begin position="70"/>
        <end position="74"/>
    </location>
    <ligand>
        <name>(6S)-NADPHX</name>
        <dbReference type="ChEBI" id="CHEBI:64076"/>
    </ligand>
</feature>
<keyword evidence="23" id="KW-0808">Transferase</keyword>
<dbReference type="GO" id="GO:0046496">
    <property type="term" value="P:nicotinamide nucleotide metabolic process"/>
    <property type="evidence" value="ECO:0007669"/>
    <property type="project" value="UniProtKB-UniRule"/>
</dbReference>
<evidence type="ECO:0000256" key="16">
    <source>
        <dbReference type="ARBA" id="ARBA00049209"/>
    </source>
</evidence>
<dbReference type="SUPFAM" id="SSF64153">
    <property type="entry name" value="YjeF N-terminal domain-like"/>
    <property type="match status" value="1"/>
</dbReference>
<evidence type="ECO:0000256" key="2">
    <source>
        <dbReference type="ARBA" id="ARBA00000909"/>
    </source>
</evidence>
<keyword evidence="6 17" id="KW-0547">Nucleotide-binding</keyword>
<gene>
    <name evidence="17" type="primary">nnrD</name>
    <name evidence="18" type="synonym">nnrE</name>
    <name evidence="23" type="ORF">HNR09_000771</name>
</gene>
<comment type="cofactor">
    <cofactor evidence="18 19">
        <name>K(+)</name>
        <dbReference type="ChEBI" id="CHEBI:29103"/>
    </cofactor>
    <text evidence="18 19">Binds 1 potassium ion per subunit.</text>
</comment>
<comment type="catalytic activity">
    <reaction evidence="2 18 19">
        <text>(6R)-NADPHX = (6S)-NADPHX</text>
        <dbReference type="Rhea" id="RHEA:32227"/>
        <dbReference type="ChEBI" id="CHEBI:64076"/>
        <dbReference type="ChEBI" id="CHEBI:64077"/>
        <dbReference type="EC" id="5.1.99.6"/>
    </reaction>
</comment>
<evidence type="ECO:0000256" key="6">
    <source>
        <dbReference type="ARBA" id="ARBA00022741"/>
    </source>
</evidence>
<keyword evidence="8 17" id="KW-0521">NADP</keyword>
<evidence type="ECO:0000256" key="7">
    <source>
        <dbReference type="ARBA" id="ARBA00022840"/>
    </source>
</evidence>
<evidence type="ECO:0000256" key="9">
    <source>
        <dbReference type="ARBA" id="ARBA00022958"/>
    </source>
</evidence>
<dbReference type="GO" id="GO:0016301">
    <property type="term" value="F:kinase activity"/>
    <property type="evidence" value="ECO:0007669"/>
    <property type="project" value="UniProtKB-KW"/>
</dbReference>
<feature type="region of interest" description="Disordered" evidence="20">
    <location>
        <begin position="230"/>
        <end position="250"/>
    </location>
</feature>
<keyword evidence="23" id="KW-0418">Kinase</keyword>
<keyword evidence="9 18" id="KW-0630">Potassium</keyword>
<keyword evidence="24" id="KW-1185">Reference proteome</keyword>
<dbReference type="SUPFAM" id="SSF53613">
    <property type="entry name" value="Ribokinase-like"/>
    <property type="match status" value="1"/>
</dbReference>
<comment type="similarity">
    <text evidence="3 19">In the N-terminal section; belongs to the NnrE/AIBP family.</text>
</comment>
<comment type="function">
    <text evidence="18">Catalyzes the epimerization of the S- and R-forms of NAD(P)HX, a damaged form of NAD(P)H that is a result of enzymatic or heat-dependent hydration. This is a prerequisite for the S-specific NAD(P)H-hydrate dehydratase to allow the repair of both epimers of NAD(P)HX.</text>
</comment>
<accession>A0A7Z0K9L9</accession>
<comment type="subunit">
    <text evidence="17">Homotetramer.</text>
</comment>
<dbReference type="GO" id="GO:0046872">
    <property type="term" value="F:metal ion binding"/>
    <property type="evidence" value="ECO:0007669"/>
    <property type="project" value="UniProtKB-UniRule"/>
</dbReference>
<dbReference type="PIRSF" id="PIRSF017184">
    <property type="entry name" value="Nnr"/>
    <property type="match status" value="1"/>
</dbReference>
<feature type="binding site" evidence="18">
    <location>
        <position position="126"/>
    </location>
    <ligand>
        <name>K(+)</name>
        <dbReference type="ChEBI" id="CHEBI:29103"/>
    </ligand>
</feature>
<dbReference type="InterPro" id="IPR029056">
    <property type="entry name" value="Ribokinase-like"/>
</dbReference>
<feature type="domain" description="YjeF N-terminal" evidence="22">
    <location>
        <begin position="18"/>
        <end position="217"/>
    </location>
</feature>
<evidence type="ECO:0000256" key="8">
    <source>
        <dbReference type="ARBA" id="ARBA00022857"/>
    </source>
</evidence>
<dbReference type="Pfam" id="PF01256">
    <property type="entry name" value="Carb_kinase"/>
    <property type="match status" value="1"/>
</dbReference>
<evidence type="ECO:0000256" key="15">
    <source>
        <dbReference type="ARBA" id="ARBA00048238"/>
    </source>
</evidence>
<evidence type="ECO:0000256" key="20">
    <source>
        <dbReference type="SAM" id="MobiDB-lite"/>
    </source>
</evidence>
<dbReference type="PROSITE" id="PS01050">
    <property type="entry name" value="YJEF_C_2"/>
    <property type="match status" value="1"/>
</dbReference>
<evidence type="ECO:0000313" key="23">
    <source>
        <dbReference type="EMBL" id="NYJ77360.1"/>
    </source>
</evidence>
<evidence type="ECO:0000256" key="11">
    <source>
        <dbReference type="ARBA" id="ARBA00023235"/>
    </source>
</evidence>
<keyword evidence="12 17" id="KW-0456">Lyase</keyword>
<evidence type="ECO:0000256" key="18">
    <source>
        <dbReference type="HAMAP-Rule" id="MF_01966"/>
    </source>
</evidence>
<dbReference type="Proteomes" id="UP000535437">
    <property type="component" value="Unassembled WGS sequence"/>
</dbReference>
<evidence type="ECO:0000256" key="17">
    <source>
        <dbReference type="HAMAP-Rule" id="MF_01965"/>
    </source>
</evidence>
<keyword evidence="11 18" id="KW-0413">Isomerase</keyword>
<proteinExistence type="inferred from homology"/>
<dbReference type="HAMAP" id="MF_01966">
    <property type="entry name" value="NADHX_epimerase"/>
    <property type="match status" value="1"/>
</dbReference>
<dbReference type="InterPro" id="IPR030677">
    <property type="entry name" value="Nnr"/>
</dbReference>
<dbReference type="RefSeq" id="WP_179540852.1">
    <property type="nucleotide sequence ID" value="NZ_BAAALL010000004.1"/>
</dbReference>
<feature type="binding site" evidence="18">
    <location>
        <position position="160"/>
    </location>
    <ligand>
        <name>(6S)-NADPHX</name>
        <dbReference type="ChEBI" id="CHEBI:64076"/>
    </ligand>
</feature>
<protein>
    <recommendedName>
        <fullName evidence="19">Bifunctional NAD(P)H-hydrate repair enzyme</fullName>
    </recommendedName>
    <alternativeName>
        <fullName evidence="19">Nicotinamide nucleotide repair protein</fullName>
    </alternativeName>
    <domain>
        <recommendedName>
            <fullName evidence="19">ADP-dependent (S)-NAD(P)H-hydrate dehydratase</fullName>
            <ecNumber evidence="19">4.2.1.136</ecNumber>
        </recommendedName>
        <alternativeName>
            <fullName evidence="19">ADP-dependent NAD(P)HX dehydratase</fullName>
        </alternativeName>
    </domain>
    <domain>
        <recommendedName>
            <fullName evidence="19">NAD(P)H-hydrate epimerase</fullName>
            <ecNumber evidence="19">5.1.99.6</ecNumber>
        </recommendedName>
    </domain>
</protein>
<evidence type="ECO:0000256" key="14">
    <source>
        <dbReference type="ARBA" id="ARBA00025153"/>
    </source>
</evidence>
<evidence type="ECO:0000256" key="1">
    <source>
        <dbReference type="ARBA" id="ARBA00000013"/>
    </source>
</evidence>
<sequence>MGAPARIPLIPLYSGRQIREAEAPLLEAGHRETLMRRAAYGLAQVVLERLRSVRGSVYGAKVTGLIGSGNNGGDGLYALAMLRRRGVETHAVLMRDRAHEAGLATFLAAGGKLVDVVDTGTDALIDAIIGTGSRVGFEMPHIPGLGEVLADESTQVIACDIPSGVDVETGAVAGDVIDADMTVTFGGIKSGLALGEGSHAAGQIRAVDIGLGEHLPTPARWLVGDERLRATTPDAPDAPEPLSRPRVSPRDHKYSRGVLHVIAGSVQYPGAAQLTATAAVTSGVGMVTLQAPEEVRERLSIMMPEVVTTSGKSAAVLERASATAIGPGISRDVFQIAAMGRAVEWAGKEHPCVIDASALANLDEEYFADEDLGPNVLLTPHAGELRRVMVNTGHEELVEVLDRDPASAVEQLASRLNVTVLLKGPSTVIAAPGGPTVVHRVHAPGLATAGSGDVLTGIIGALAAVDPTAPMWRTAALGVRLHAEAAKRLDPYACGAFGAGELLSAVGPTR</sequence>
<dbReference type="GO" id="GO:0110051">
    <property type="term" value="P:metabolite repair"/>
    <property type="evidence" value="ECO:0007669"/>
    <property type="project" value="TreeGrafter"/>
</dbReference>
<dbReference type="EC" id="5.1.99.6" evidence="19"/>
<dbReference type="Gene3D" id="3.40.1190.20">
    <property type="match status" value="1"/>
</dbReference>
<feature type="binding site" evidence="18">
    <location>
        <position position="71"/>
    </location>
    <ligand>
        <name>K(+)</name>
        <dbReference type="ChEBI" id="CHEBI:29103"/>
    </ligand>
</feature>
<comment type="catalytic activity">
    <reaction evidence="1 18 19">
        <text>(6R)-NADHX = (6S)-NADHX</text>
        <dbReference type="Rhea" id="RHEA:32215"/>
        <dbReference type="ChEBI" id="CHEBI:64074"/>
        <dbReference type="ChEBI" id="CHEBI:64075"/>
        <dbReference type="EC" id="5.1.99.6"/>
    </reaction>
</comment>
<evidence type="ECO:0000256" key="19">
    <source>
        <dbReference type="PIRNR" id="PIRNR017184"/>
    </source>
</evidence>
<dbReference type="InterPro" id="IPR017953">
    <property type="entry name" value="Carbohydrate_kinase_pred_CS"/>
</dbReference>
<feature type="binding site" evidence="17">
    <location>
        <position position="452"/>
    </location>
    <ligand>
        <name>AMP</name>
        <dbReference type="ChEBI" id="CHEBI:456215"/>
    </ligand>
</feature>
<dbReference type="GO" id="GO:0052856">
    <property type="term" value="F:NAD(P)HX epimerase activity"/>
    <property type="evidence" value="ECO:0007669"/>
    <property type="project" value="UniProtKB-UniRule"/>
</dbReference>
<dbReference type="Gene3D" id="3.40.50.10260">
    <property type="entry name" value="YjeF N-terminal domain"/>
    <property type="match status" value="1"/>
</dbReference>
<comment type="cofactor">
    <cofactor evidence="17">
        <name>Mg(2+)</name>
        <dbReference type="ChEBI" id="CHEBI:18420"/>
    </cofactor>
</comment>
<evidence type="ECO:0000256" key="3">
    <source>
        <dbReference type="ARBA" id="ARBA00006001"/>
    </source>
</evidence>
<dbReference type="PANTHER" id="PTHR12592">
    <property type="entry name" value="ATP-DEPENDENT (S)-NAD(P)H-HYDRATE DEHYDRATASE FAMILY MEMBER"/>
    <property type="match status" value="1"/>
</dbReference>
<dbReference type="InterPro" id="IPR000631">
    <property type="entry name" value="CARKD"/>
</dbReference>
<feature type="binding site" evidence="17">
    <location>
        <position position="453"/>
    </location>
    <ligand>
        <name>(6S)-NADPHX</name>
        <dbReference type="ChEBI" id="CHEBI:64076"/>
    </ligand>
</feature>
<dbReference type="AlphaFoldDB" id="A0A7Z0K9L9"/>
<comment type="function">
    <text evidence="17">Catalyzes the dehydration of the S-form of NAD(P)HX at the expense of ADP, which is converted to AMP. Together with NAD(P)HX epimerase, which catalyzes the epimerization of the S- and R-forms, the enzyme allows the repair of both epimers of NAD(P)HX, a damaged form of NAD(P)H that is a result of enzymatic or heat-dependent hydration.</text>
</comment>
<name>A0A7Z0K9L9_9MICC</name>
<keyword evidence="7 17" id="KW-0067">ATP-binding</keyword>
<comment type="caution">
    <text evidence="23">The sequence shown here is derived from an EMBL/GenBank/DDBJ whole genome shotgun (WGS) entry which is preliminary data.</text>
</comment>
<evidence type="ECO:0000259" key="21">
    <source>
        <dbReference type="PROSITE" id="PS51383"/>
    </source>
</evidence>
<comment type="catalytic activity">
    <reaction evidence="15 17 19">
        <text>(6S)-NADHX + ADP = AMP + phosphate + NADH + H(+)</text>
        <dbReference type="Rhea" id="RHEA:32223"/>
        <dbReference type="ChEBI" id="CHEBI:15378"/>
        <dbReference type="ChEBI" id="CHEBI:43474"/>
        <dbReference type="ChEBI" id="CHEBI:57945"/>
        <dbReference type="ChEBI" id="CHEBI:64074"/>
        <dbReference type="ChEBI" id="CHEBI:456215"/>
        <dbReference type="ChEBI" id="CHEBI:456216"/>
        <dbReference type="EC" id="4.2.1.136"/>
    </reaction>
</comment>
<evidence type="ECO:0000256" key="10">
    <source>
        <dbReference type="ARBA" id="ARBA00023027"/>
    </source>
</evidence>
<comment type="similarity">
    <text evidence="17">Belongs to the NnrD/CARKD family.</text>
</comment>
<dbReference type="HAMAP" id="MF_01965">
    <property type="entry name" value="NADHX_dehydratase"/>
    <property type="match status" value="1"/>
</dbReference>
<feature type="binding site" evidence="17">
    <location>
        <position position="271"/>
    </location>
    <ligand>
        <name>(6S)-NADPHX</name>
        <dbReference type="ChEBI" id="CHEBI:64076"/>
    </ligand>
</feature>
<dbReference type="InterPro" id="IPR004443">
    <property type="entry name" value="YjeF_N_dom"/>
</dbReference>
<comment type="similarity">
    <text evidence="4 19">In the C-terminal section; belongs to the NnrD/CARKD family.</text>
</comment>
<dbReference type="NCBIfam" id="TIGR00196">
    <property type="entry name" value="yjeF_cterm"/>
    <property type="match status" value="1"/>
</dbReference>
<feature type="binding site" evidence="17">
    <location>
        <position position="328"/>
    </location>
    <ligand>
        <name>(6S)-NADPHX</name>
        <dbReference type="ChEBI" id="CHEBI:64076"/>
    </ligand>
</feature>
<dbReference type="GO" id="GO:0052855">
    <property type="term" value="F:ADP-dependent NAD(P)H-hydrate dehydratase activity"/>
    <property type="evidence" value="ECO:0007669"/>
    <property type="project" value="UniProtKB-UniRule"/>
</dbReference>
<dbReference type="EMBL" id="JACCFY010000001">
    <property type="protein sequence ID" value="NYJ77360.1"/>
    <property type="molecule type" value="Genomic_DNA"/>
</dbReference>
<evidence type="ECO:0000256" key="4">
    <source>
        <dbReference type="ARBA" id="ARBA00009524"/>
    </source>
</evidence>
<dbReference type="EC" id="4.2.1.136" evidence="19"/>
<feature type="binding site" evidence="18">
    <location>
        <position position="163"/>
    </location>
    <ligand>
        <name>K(+)</name>
        <dbReference type="ChEBI" id="CHEBI:29103"/>
    </ligand>
</feature>
<keyword evidence="13" id="KW-0511">Multifunctional enzyme</keyword>
<keyword evidence="5 18" id="KW-0479">Metal-binding</keyword>
<organism evidence="23 24">
    <name type="scientific">Nesterenkonia xinjiangensis</name>
    <dbReference type="NCBI Taxonomy" id="225327"/>
    <lineage>
        <taxon>Bacteria</taxon>
        <taxon>Bacillati</taxon>
        <taxon>Actinomycetota</taxon>
        <taxon>Actinomycetes</taxon>
        <taxon>Micrococcales</taxon>
        <taxon>Micrococcaceae</taxon>
        <taxon>Nesterenkonia</taxon>
    </lineage>
</organism>
<dbReference type="InterPro" id="IPR036652">
    <property type="entry name" value="YjeF_N_dom_sf"/>
</dbReference>
<keyword evidence="10 17" id="KW-0520">NAD</keyword>
<reference evidence="23 24" key="1">
    <citation type="submission" date="2020-07" db="EMBL/GenBank/DDBJ databases">
        <title>Sequencing the genomes of 1000 actinobacteria strains.</title>
        <authorList>
            <person name="Klenk H.-P."/>
        </authorList>
    </citation>
    <scope>NUCLEOTIDE SEQUENCE [LARGE SCALE GENOMIC DNA]</scope>
    <source>
        <strain evidence="23 24">DSM 15475</strain>
    </source>
</reference>
<comment type="caution">
    <text evidence="18">Lacks conserved residue(s) required for the propagation of feature annotation.</text>
</comment>
<evidence type="ECO:0000256" key="12">
    <source>
        <dbReference type="ARBA" id="ARBA00023239"/>
    </source>
</evidence>
<dbReference type="CDD" id="cd01171">
    <property type="entry name" value="YXKO-related"/>
    <property type="match status" value="1"/>
</dbReference>
<comment type="catalytic activity">
    <reaction evidence="16 17 19">
        <text>(6S)-NADPHX + ADP = AMP + phosphate + NADPH + H(+)</text>
        <dbReference type="Rhea" id="RHEA:32235"/>
        <dbReference type="ChEBI" id="CHEBI:15378"/>
        <dbReference type="ChEBI" id="CHEBI:43474"/>
        <dbReference type="ChEBI" id="CHEBI:57783"/>
        <dbReference type="ChEBI" id="CHEBI:64076"/>
        <dbReference type="ChEBI" id="CHEBI:456215"/>
        <dbReference type="ChEBI" id="CHEBI:456216"/>
        <dbReference type="EC" id="4.2.1.136"/>
    </reaction>
</comment>
<dbReference type="PROSITE" id="PS51385">
    <property type="entry name" value="YJEF_N"/>
    <property type="match status" value="1"/>
</dbReference>
<dbReference type="PROSITE" id="PS51383">
    <property type="entry name" value="YJEF_C_3"/>
    <property type="match status" value="1"/>
</dbReference>
<feature type="binding site" evidence="17">
    <location>
        <position position="381"/>
    </location>
    <ligand>
        <name>(6S)-NADPHX</name>
        <dbReference type="ChEBI" id="CHEBI:64076"/>
    </ligand>
</feature>
<dbReference type="PANTHER" id="PTHR12592:SF0">
    <property type="entry name" value="ATP-DEPENDENT (S)-NAD(P)H-HYDRATE DEHYDRATASE"/>
    <property type="match status" value="1"/>
</dbReference>
<evidence type="ECO:0000256" key="5">
    <source>
        <dbReference type="ARBA" id="ARBA00022723"/>
    </source>
</evidence>
<dbReference type="Pfam" id="PF03853">
    <property type="entry name" value="YjeF_N"/>
    <property type="match status" value="1"/>
</dbReference>
<evidence type="ECO:0000256" key="13">
    <source>
        <dbReference type="ARBA" id="ARBA00023268"/>
    </source>
</evidence>
<comment type="similarity">
    <text evidence="18">Belongs to the NnrE/AIBP family.</text>
</comment>
<feature type="binding site" evidence="17">
    <location>
        <begin position="423"/>
        <end position="427"/>
    </location>
    <ligand>
        <name>AMP</name>
        <dbReference type="ChEBI" id="CHEBI:456215"/>
    </ligand>
</feature>
<feature type="domain" description="YjeF C-terminal" evidence="21">
    <location>
        <begin position="236"/>
        <end position="510"/>
    </location>
</feature>
<dbReference type="GO" id="GO:0005524">
    <property type="term" value="F:ATP binding"/>
    <property type="evidence" value="ECO:0007669"/>
    <property type="project" value="UniProtKB-UniRule"/>
</dbReference>
<evidence type="ECO:0000313" key="24">
    <source>
        <dbReference type="Proteomes" id="UP000535437"/>
    </source>
</evidence>
<comment type="function">
    <text evidence="14 19">Bifunctional enzyme that catalyzes the epimerization of the S- and R-forms of NAD(P)HX and the dehydration of the S-form of NAD(P)HX at the expense of ADP, which is converted to AMP. This allows the repair of both epimers of NAD(P)HX, a damaged form of NAD(P)H that is a result of enzymatic or heat-dependent hydration.</text>
</comment>